<comment type="function">
    <text evidence="9">Catalyzes the transfer of the alpha-amino group from S-adenosyl-L-methionine (SAM) to 7-keto-8-aminopelargonic acid (KAPA) to form 7,8-diaminopelargonic acid (DAPA). It is the only aminotransferase known to utilize SAM as an amino donor.</text>
</comment>
<keyword evidence="3 9" id="KW-0032">Aminotransferase</keyword>
<feature type="binding site" evidence="9">
    <location>
        <position position="52"/>
    </location>
    <ligand>
        <name>substrate</name>
    </ligand>
</feature>
<keyword evidence="9" id="KW-0963">Cytoplasm</keyword>
<dbReference type="PROSITE" id="PS00600">
    <property type="entry name" value="AA_TRANSFER_CLASS_3"/>
    <property type="match status" value="1"/>
</dbReference>
<dbReference type="InterPro" id="IPR005815">
    <property type="entry name" value="BioA"/>
</dbReference>
<feature type="binding site" evidence="9">
    <location>
        <position position="299"/>
    </location>
    <ligand>
        <name>substrate</name>
    </ligand>
</feature>
<dbReference type="GO" id="GO:0004015">
    <property type="term" value="F:adenosylmethionine-8-amino-7-oxononanoate transaminase activity"/>
    <property type="evidence" value="ECO:0007669"/>
    <property type="project" value="UniProtKB-UniRule"/>
</dbReference>
<evidence type="ECO:0000256" key="6">
    <source>
        <dbReference type="ARBA" id="ARBA00022756"/>
    </source>
</evidence>
<dbReference type="GO" id="GO:0051537">
    <property type="term" value="F:2 iron, 2 sulfur cluster binding"/>
    <property type="evidence" value="ECO:0007669"/>
    <property type="project" value="UniProtKB-KW"/>
</dbReference>
<comment type="subcellular location">
    <subcellularLocation>
        <location evidence="9">Cytoplasm</location>
    </subcellularLocation>
</comment>
<dbReference type="KEGG" id="cbae:COR50_13715"/>
<dbReference type="EC" id="2.6.1.62" evidence="9"/>
<comment type="similarity">
    <text evidence="9">Belongs to the class-III pyridoxal-phosphate-dependent aminotransferase family. BioA subfamily.</text>
</comment>
<dbReference type="GO" id="GO:0004141">
    <property type="term" value="F:dethiobiotin synthase activity"/>
    <property type="evidence" value="ECO:0007669"/>
    <property type="project" value="TreeGrafter"/>
</dbReference>
<dbReference type="Proteomes" id="UP000220133">
    <property type="component" value="Chromosome"/>
</dbReference>
<dbReference type="InterPro" id="IPR049704">
    <property type="entry name" value="Aminotrans_3_PPA_site"/>
</dbReference>
<evidence type="ECO:0000256" key="8">
    <source>
        <dbReference type="ARBA" id="ARBA00048449"/>
    </source>
</evidence>
<dbReference type="Gene3D" id="3.90.1150.10">
    <property type="entry name" value="Aspartate Aminotransferase, domain 1"/>
    <property type="match status" value="1"/>
</dbReference>
<dbReference type="UniPathway" id="UPA00078">
    <property type="reaction ID" value="UER00160"/>
</dbReference>
<evidence type="ECO:0000256" key="3">
    <source>
        <dbReference type="ARBA" id="ARBA00022576"/>
    </source>
</evidence>
<dbReference type="SUPFAM" id="SSF53383">
    <property type="entry name" value="PLP-dependent transferases"/>
    <property type="match status" value="1"/>
</dbReference>
<feature type="binding site" evidence="9">
    <location>
        <position position="390"/>
    </location>
    <ligand>
        <name>substrate</name>
    </ligand>
</feature>
<dbReference type="AlphaFoldDB" id="A0A291QWA5"/>
<comment type="subunit">
    <text evidence="9">Homodimer.</text>
</comment>
<evidence type="ECO:0000256" key="5">
    <source>
        <dbReference type="ARBA" id="ARBA00022691"/>
    </source>
</evidence>
<dbReference type="InterPro" id="IPR015421">
    <property type="entry name" value="PyrdxlP-dep_Trfase_major"/>
</dbReference>
<dbReference type="InterPro" id="IPR015422">
    <property type="entry name" value="PyrdxlP-dep_Trfase_small"/>
</dbReference>
<sequence length="431" mass="47628">MNKSLSQRDQAVIWHPYTQHQTAPAPIGITRGEGALLFDEAGNEYIDATSSWWVNIHGHSHPHIAKKLAGQANTLQHCIFAGYTHEPAVQLAERLLPILPGQQARVFYSDNGSTAVEVAIKMAIQYWNNTGQKRNKIIAFHHAYHGDTFGAMSVSARSVFTKAFDPYLFDVIFIDTPNHGNIAGLKQQVKELAGQSIAFIYEPLVQGAGGMLMYSASLMDELLTICKEQGLLLIADEIMTGFGRTGRNFASEYMRTEPDIVCLSKGLTGGAMALGVTTCTQAVYGAFLSDDALKTLFHGHSFTANPLACSVALASLDIFLEPACRENRLRIQQQHLNFKTRLEQCNEVKQVRMLGTIMAFEVVSPGEDNYINGLANLLHTYFKNKRIMLRPLGNTLYILPPYCITNEQLGKVYQAILDLVSELAQGAIMTK</sequence>
<feature type="binding site" evidence="9">
    <location>
        <begin position="112"/>
        <end position="113"/>
    </location>
    <ligand>
        <name>pyridoxal 5'-phosphate</name>
        <dbReference type="ChEBI" id="CHEBI:597326"/>
    </ligand>
</feature>
<gene>
    <name evidence="9 10" type="primary">bioA</name>
    <name evidence="10" type="ORF">COR50_13715</name>
</gene>
<dbReference type="Gene3D" id="3.40.640.10">
    <property type="entry name" value="Type I PLP-dependent aspartate aminotransferase-like (Major domain)"/>
    <property type="match status" value="1"/>
</dbReference>
<organism evidence="10 11">
    <name type="scientific">Chitinophaga caeni</name>
    <dbReference type="NCBI Taxonomy" id="2029983"/>
    <lineage>
        <taxon>Bacteria</taxon>
        <taxon>Pseudomonadati</taxon>
        <taxon>Bacteroidota</taxon>
        <taxon>Chitinophagia</taxon>
        <taxon>Chitinophagales</taxon>
        <taxon>Chitinophagaceae</taxon>
        <taxon>Chitinophaga</taxon>
    </lineage>
</organism>
<comment type="pathway">
    <text evidence="2 9">Cofactor biosynthesis; biotin biosynthesis; 7,8-diaminononanoate from 8-amino-7-oxononanoate (SAM route): step 1/1.</text>
</comment>
<feature type="modified residue" description="N6-(pyridoxal phosphate)lysine" evidence="9">
    <location>
        <position position="265"/>
    </location>
</feature>
<dbReference type="PANTHER" id="PTHR42684">
    <property type="entry name" value="ADENOSYLMETHIONINE-8-AMINO-7-OXONONANOATE AMINOTRANSFERASE"/>
    <property type="match status" value="1"/>
</dbReference>
<dbReference type="Pfam" id="PF00202">
    <property type="entry name" value="Aminotran_3"/>
    <property type="match status" value="1"/>
</dbReference>
<evidence type="ECO:0000256" key="7">
    <source>
        <dbReference type="ARBA" id="ARBA00022898"/>
    </source>
</evidence>
<dbReference type="CDD" id="cd00610">
    <property type="entry name" value="OAT_like"/>
    <property type="match status" value="1"/>
</dbReference>
<feature type="binding site" evidence="9">
    <location>
        <begin position="300"/>
        <end position="301"/>
    </location>
    <ligand>
        <name>pyridoxal 5'-phosphate</name>
        <dbReference type="ChEBI" id="CHEBI:597326"/>
    </ligand>
</feature>
<evidence type="ECO:0000256" key="1">
    <source>
        <dbReference type="ARBA" id="ARBA00001933"/>
    </source>
</evidence>
<evidence type="ECO:0000256" key="4">
    <source>
        <dbReference type="ARBA" id="ARBA00022679"/>
    </source>
</evidence>
<keyword evidence="11" id="KW-1185">Reference proteome</keyword>
<evidence type="ECO:0000256" key="2">
    <source>
        <dbReference type="ARBA" id="ARBA00005063"/>
    </source>
</evidence>
<evidence type="ECO:0000313" key="10">
    <source>
        <dbReference type="EMBL" id="ATL48134.1"/>
    </source>
</evidence>
<evidence type="ECO:0000313" key="11">
    <source>
        <dbReference type="Proteomes" id="UP000220133"/>
    </source>
</evidence>
<comment type="catalytic activity">
    <reaction evidence="8 9">
        <text>(8S)-8-amino-7-oxononanoate + S-adenosyl-L-methionine = S-adenosyl-4-methylsulfanyl-2-oxobutanoate + (7R,8S)-7,8-diammoniononanoate</text>
        <dbReference type="Rhea" id="RHEA:16861"/>
        <dbReference type="ChEBI" id="CHEBI:16490"/>
        <dbReference type="ChEBI" id="CHEBI:59789"/>
        <dbReference type="ChEBI" id="CHEBI:149468"/>
        <dbReference type="ChEBI" id="CHEBI:149469"/>
        <dbReference type="EC" id="2.6.1.62"/>
    </reaction>
</comment>
<dbReference type="OrthoDB" id="730777at2"/>
<proteinExistence type="inferred from homology"/>
<feature type="binding site" evidence="9">
    <location>
        <position position="144"/>
    </location>
    <ligand>
        <name>substrate</name>
    </ligand>
</feature>
<feature type="site" description="Participates in the substrate recognition with KAPA and in a stacking interaction with the adenine ring of SAM" evidence="9">
    <location>
        <position position="17"/>
    </location>
</feature>
<dbReference type="GO" id="GO:0005737">
    <property type="term" value="C:cytoplasm"/>
    <property type="evidence" value="ECO:0007669"/>
    <property type="project" value="UniProtKB-SubCell"/>
</dbReference>
<comment type="cofactor">
    <cofactor evidence="1 9">
        <name>pyridoxal 5'-phosphate</name>
        <dbReference type="ChEBI" id="CHEBI:597326"/>
    </cofactor>
</comment>
<dbReference type="InterPro" id="IPR015424">
    <property type="entry name" value="PyrdxlP-dep_Trfase"/>
</dbReference>
<dbReference type="NCBIfam" id="TIGR00508">
    <property type="entry name" value="bioA"/>
    <property type="match status" value="1"/>
</dbReference>
<dbReference type="GO" id="GO:0009102">
    <property type="term" value="P:biotin biosynthetic process"/>
    <property type="evidence" value="ECO:0007669"/>
    <property type="project" value="UniProtKB-UniRule"/>
</dbReference>
<dbReference type="RefSeq" id="WP_098194511.1">
    <property type="nucleotide sequence ID" value="NZ_CP023777.1"/>
</dbReference>
<name>A0A291QWA5_9BACT</name>
<dbReference type="HAMAP" id="MF_00834">
    <property type="entry name" value="BioA"/>
    <property type="match status" value="1"/>
</dbReference>
<evidence type="ECO:0000256" key="9">
    <source>
        <dbReference type="HAMAP-Rule" id="MF_00834"/>
    </source>
</evidence>
<keyword evidence="5 9" id="KW-0949">S-adenosyl-L-methionine</keyword>
<feature type="binding site" evidence="9">
    <location>
        <position position="265"/>
    </location>
    <ligand>
        <name>substrate</name>
    </ligand>
</feature>
<reference evidence="10 11" key="1">
    <citation type="submission" date="2017-10" db="EMBL/GenBank/DDBJ databases">
        <title>Paenichitinophaga pekingensis gen. nov., sp. nov., isolated from activated sludge.</title>
        <authorList>
            <person name="Jin D."/>
            <person name="Kong X."/>
            <person name="Deng Y."/>
            <person name="Bai Z."/>
        </authorList>
    </citation>
    <scope>NUCLEOTIDE SEQUENCE [LARGE SCALE GENOMIC DNA]</scope>
    <source>
        <strain evidence="10 11">13</strain>
    </source>
</reference>
<dbReference type="GO" id="GO:0030170">
    <property type="term" value="F:pyridoxal phosphate binding"/>
    <property type="evidence" value="ECO:0007669"/>
    <property type="project" value="UniProtKB-UniRule"/>
</dbReference>
<dbReference type="FunFam" id="3.40.640.10:FF:000004">
    <property type="entry name" value="Acetylornithine aminotransferase"/>
    <property type="match status" value="1"/>
</dbReference>
<dbReference type="NCBIfam" id="NF004624">
    <property type="entry name" value="PRK05964.1"/>
    <property type="match status" value="1"/>
</dbReference>
<dbReference type="PANTHER" id="PTHR42684:SF3">
    <property type="entry name" value="ADENOSYLMETHIONINE-8-AMINO-7-OXONONANOATE AMINOTRANSFERASE"/>
    <property type="match status" value="1"/>
</dbReference>
<feature type="binding site" evidence="9">
    <location>
        <position position="236"/>
    </location>
    <ligand>
        <name>pyridoxal 5'-phosphate</name>
        <dbReference type="ChEBI" id="CHEBI:597326"/>
    </ligand>
</feature>
<dbReference type="EMBL" id="CP023777">
    <property type="protein sequence ID" value="ATL48134.1"/>
    <property type="molecule type" value="Genomic_DNA"/>
</dbReference>
<keyword evidence="7 9" id="KW-0663">Pyridoxal phosphate</keyword>
<keyword evidence="6 9" id="KW-0093">Biotin biosynthesis</keyword>
<accession>A0A291QWA5</accession>
<protein>
    <recommendedName>
        <fullName evidence="9">Adenosylmethionine-8-amino-7-oxononanoate aminotransferase</fullName>
        <ecNumber evidence="9">2.6.1.62</ecNumber>
    </recommendedName>
    <alternativeName>
        <fullName evidence="9">7,8-diamino-pelargonic acid aminotransferase</fullName>
        <shortName evidence="9">DAPA AT</shortName>
        <shortName evidence="9">DAPA aminotransferase</shortName>
    </alternativeName>
    <alternativeName>
        <fullName evidence="9">7,8-diaminononanoate synthase</fullName>
        <shortName evidence="9">DANS</shortName>
    </alternativeName>
    <alternativeName>
        <fullName evidence="9">Diaminopelargonic acid synthase</fullName>
    </alternativeName>
</protein>
<dbReference type="InterPro" id="IPR005814">
    <property type="entry name" value="Aminotrans_3"/>
</dbReference>
<keyword evidence="4 9" id="KW-0808">Transferase</keyword>